<keyword evidence="2" id="KW-1185">Reference proteome</keyword>
<evidence type="ECO:0000313" key="2">
    <source>
        <dbReference type="Proteomes" id="UP001500016"/>
    </source>
</evidence>
<dbReference type="InterPro" id="IPR015315">
    <property type="entry name" value="DUF1963"/>
</dbReference>
<evidence type="ECO:0008006" key="3">
    <source>
        <dbReference type="Google" id="ProtNLM"/>
    </source>
</evidence>
<comment type="caution">
    <text evidence="1">The sequence shown here is derived from an EMBL/GenBank/DDBJ whole genome shotgun (WGS) entry which is preliminary data.</text>
</comment>
<dbReference type="SUPFAM" id="SSF103032">
    <property type="entry name" value="Hypothetical protein YwqG"/>
    <property type="match status" value="1"/>
</dbReference>
<reference evidence="1 2" key="1">
    <citation type="journal article" date="2019" name="Int. J. Syst. Evol. Microbiol.">
        <title>The Global Catalogue of Microorganisms (GCM) 10K type strain sequencing project: providing services to taxonomists for standard genome sequencing and annotation.</title>
        <authorList>
            <consortium name="The Broad Institute Genomics Platform"/>
            <consortium name="The Broad Institute Genome Sequencing Center for Infectious Disease"/>
            <person name="Wu L."/>
            <person name="Ma J."/>
        </authorList>
    </citation>
    <scope>NUCLEOTIDE SEQUENCE [LARGE SCALE GENOMIC DNA]</scope>
    <source>
        <strain evidence="1 2">JCM 15478</strain>
    </source>
</reference>
<dbReference type="Gene3D" id="2.30.320.10">
    <property type="entry name" value="YwqG-like"/>
    <property type="match status" value="1"/>
</dbReference>
<organism evidence="1 2">
    <name type="scientific">Streptomyces albiaxialis</name>
    <dbReference type="NCBI Taxonomy" id="329523"/>
    <lineage>
        <taxon>Bacteria</taxon>
        <taxon>Bacillati</taxon>
        <taxon>Actinomycetota</taxon>
        <taxon>Actinomycetes</taxon>
        <taxon>Kitasatosporales</taxon>
        <taxon>Streptomycetaceae</taxon>
        <taxon>Streptomyces</taxon>
    </lineage>
</organism>
<accession>A0ABN2VLP4</accession>
<dbReference type="Pfam" id="PF09234">
    <property type="entry name" value="DUF1963"/>
    <property type="match status" value="1"/>
</dbReference>
<dbReference type="Proteomes" id="UP001500016">
    <property type="component" value="Unassembled WGS sequence"/>
</dbReference>
<dbReference type="EMBL" id="BAAAPE010000002">
    <property type="protein sequence ID" value="GAA2065706.1"/>
    <property type="molecule type" value="Genomic_DNA"/>
</dbReference>
<name>A0ABN2VLP4_9ACTN</name>
<protein>
    <recommendedName>
        <fullName evidence="3">DUF1963 domain-containing protein</fullName>
    </recommendedName>
</protein>
<evidence type="ECO:0000313" key="1">
    <source>
        <dbReference type="EMBL" id="GAA2065706.1"/>
    </source>
</evidence>
<proteinExistence type="predicted"/>
<dbReference type="InterPro" id="IPR035948">
    <property type="entry name" value="YwqG-like_sf"/>
</dbReference>
<sequence length="267" mass="29567">MAVIDDWNTDRVRRFRAEAASRVLPAEEIEEWIRAAVPGTFFTQGGDGPLAARMGGEPVLPEDAPEPRHPLIARVDCALIPRSATGLPLPPEGDLLFFADLELGLHGPMNDAVCHVPAGTPATVRHAETAYGPFVPQDMRTMWHHVSPPMPESFAEARWDEPDDEEYELAEELQSAWTHVGGSWPTWTFALGAHPVVLNDDPLLLARDDAAETGDAAADPDDWAVLATWRCGEQIPELDSRVVTWMIRRQDLASLRFDRVYGHVDRA</sequence>
<gene>
    <name evidence="1" type="ORF">GCM10009801_11330</name>
</gene>